<dbReference type="InterPro" id="IPR027939">
    <property type="entry name" value="NMT1/THI5"/>
</dbReference>
<dbReference type="Gene3D" id="3.30.565.10">
    <property type="entry name" value="Histidine kinase-like ATPase, C-terminal domain"/>
    <property type="match status" value="1"/>
</dbReference>
<accession>A0A363D3H2</accession>
<dbReference type="InterPro" id="IPR001638">
    <property type="entry name" value="Solute-binding_3/MltF_N"/>
</dbReference>
<protein>
    <recommendedName>
        <fullName evidence="6">histidine kinase</fullName>
        <ecNumber evidence="6">2.7.13.3</ecNumber>
    </recommendedName>
    <alternativeName>
        <fullName evidence="13">Thiamine pyrimidine synthase</fullName>
    </alternativeName>
</protein>
<dbReference type="EC" id="2.7.13.3" evidence="6"/>
<evidence type="ECO:0000256" key="4">
    <source>
        <dbReference type="ARBA" id="ARBA00009406"/>
    </source>
</evidence>
<dbReference type="Gene3D" id="3.40.190.10">
    <property type="entry name" value="Periplasmic binding protein-like II"/>
    <property type="match status" value="4"/>
</dbReference>
<dbReference type="RefSeq" id="WP_108558247.1">
    <property type="nucleotide sequence ID" value="NZ_MUXE01000003.1"/>
</dbReference>
<dbReference type="CDD" id="cd13708">
    <property type="entry name" value="PBP2_BvgS_like_1"/>
    <property type="match status" value="1"/>
</dbReference>
<feature type="signal peptide" evidence="16">
    <location>
        <begin position="1"/>
        <end position="18"/>
    </location>
</feature>
<evidence type="ECO:0000259" key="17">
    <source>
        <dbReference type="PROSITE" id="PS50109"/>
    </source>
</evidence>
<evidence type="ECO:0000256" key="11">
    <source>
        <dbReference type="ARBA" id="ARBA00022977"/>
    </source>
</evidence>
<keyword evidence="7" id="KW-0597">Phosphoprotein</keyword>
<keyword evidence="10" id="KW-0663">Pyridoxal phosphate</keyword>
<keyword evidence="15" id="KW-1133">Transmembrane helix</keyword>
<comment type="function">
    <text evidence="2">Responsible for the formation of the pyrimidine heterocycle in the thiamine biosynthesis pathway. Catalyzes the formation of hydroxymethylpyrimidine phosphate (HMP-P) from histidine and pyridoxal phosphate (PLP). The protein uses PLP and the active site histidine to form HMP-P, generating an inactive enzyme. The enzyme can only undergo a single turnover, which suggests it is a suicide enzyme.</text>
</comment>
<dbReference type="SMART" id="SM00388">
    <property type="entry name" value="HisKA"/>
    <property type="match status" value="1"/>
</dbReference>
<name>A0A363D3H2_9BACT</name>
<reference evidence="18 19" key="1">
    <citation type="submission" date="2017-02" db="EMBL/GenBank/DDBJ databases">
        <title>Arcobacter caeni sp. nov, a new Arcobacter species isolated from reclaimed water.</title>
        <authorList>
            <person name="Figueras M.J."/>
            <person name="Perez-Cataluna A."/>
            <person name="Salas-Masso N."/>
        </authorList>
    </citation>
    <scope>NUCLEOTIDE SEQUENCE [LARGE SCALE GENOMIC DNA]</scope>
    <source>
        <strain evidence="18 19">RW17-10</strain>
    </source>
</reference>
<evidence type="ECO:0000256" key="9">
    <source>
        <dbReference type="ARBA" id="ARBA00022723"/>
    </source>
</evidence>
<evidence type="ECO:0000256" key="16">
    <source>
        <dbReference type="SAM" id="SignalP"/>
    </source>
</evidence>
<keyword evidence="12" id="KW-0408">Iron</keyword>
<dbReference type="InterPro" id="IPR004358">
    <property type="entry name" value="Sig_transdc_His_kin-like_C"/>
</dbReference>
<comment type="pathway">
    <text evidence="3">Cofactor biosynthesis; thiamine diphosphate biosynthesis.</text>
</comment>
<keyword evidence="15" id="KW-0472">Membrane</keyword>
<evidence type="ECO:0000256" key="10">
    <source>
        <dbReference type="ARBA" id="ARBA00022898"/>
    </source>
</evidence>
<dbReference type="PRINTS" id="PR00344">
    <property type="entry name" value="BCTRLSENSOR"/>
</dbReference>
<dbReference type="Pfam" id="PF09084">
    <property type="entry name" value="NMT1"/>
    <property type="match status" value="1"/>
</dbReference>
<dbReference type="SUPFAM" id="SSF53850">
    <property type="entry name" value="Periplasmic binding protein-like II"/>
    <property type="match status" value="2"/>
</dbReference>
<evidence type="ECO:0000256" key="15">
    <source>
        <dbReference type="SAM" id="Phobius"/>
    </source>
</evidence>
<keyword evidence="15" id="KW-0812">Transmembrane</keyword>
<dbReference type="InterPro" id="IPR005467">
    <property type="entry name" value="His_kinase_dom"/>
</dbReference>
<dbReference type="InterPro" id="IPR036097">
    <property type="entry name" value="HisK_dim/P_sf"/>
</dbReference>
<dbReference type="AlphaFoldDB" id="A0A363D3H2"/>
<evidence type="ECO:0000256" key="14">
    <source>
        <dbReference type="ARBA" id="ARBA00048179"/>
    </source>
</evidence>
<sequence>MKKLMFIFILGIFSFLNASNLQKTSVQLFWLDQFQFAGFYAAVEKGFYKDAGLEVELKKYNNTDAVEEVINNKADFGIGSSSLIIDKSNGKDIVLLGTLFQSSPIILLALENSNIKYLEDIKNKKIMITKDQQDFATLKSMIISKGINISDIQILEHSFNIDDLINKNTDLMLSYITNEPFLLKEKGYNSRIFKPKDYGFDFYEDIIFTTKDFASNNPKLVKDFYRATILGWEYAFNNIDEIAKLIYEKYNPQNKSLEHLIFEANEMKKLAFDKDGKIGTITQEKLNLIINTYRVLGLIKNEINSEEFIYTKHHENNFLLDENEKNYLEHKKTIKMCVDPNWMPFEKIEKNKHIGIAADYIKIIEDKIKIPITLVPTKTWSESLELGQKRDCDIFSLIRTTPEREKYLNFTTAYFSIPLVIASDINAPFINDFSQIKDKKLAIIKDYAIGEILRMKYPNINFIDVKDIQEGLNLVQKGKVFGFIDTLSTIGYHIQNGYIGQLKISGKFDEIWNLGVGTRNDEPILNDIFNKAINDISPTQKQEILNRWISVNYQNSLDYNFFYKVMAVAIIFIFILVLFYRQYLLKKLNSQLSEKIAIEIKKNEEKNRILIQQSRMASMGEMLENIAHQWRQPLSTISVAASGMEVKKEFSTLSDEEFFEAINHIKKATSYLSNTIDDFRNFFNQKREHSIININSVVEKALDLMGDSFIKNKIQVIKNIEDLEFLSLENELIQVLMNVFSNAKDVLKSISKEDKYIFIDISKKDEFIIIDIKDNAGGIKDDIIDKVFEPYFTTKHKFKGTGIGLYMSKLLVEKHLKGIIGVKNCEFSHIDKPHMGALFKIVLPIQSVN</sequence>
<dbReference type="SMART" id="SM00387">
    <property type="entry name" value="HATPase_c"/>
    <property type="match status" value="1"/>
</dbReference>
<dbReference type="InterPro" id="IPR015168">
    <property type="entry name" value="SsuA/THI5"/>
</dbReference>
<dbReference type="PANTHER" id="PTHR31528">
    <property type="entry name" value="4-AMINO-5-HYDROXYMETHYL-2-METHYLPYRIMIDINE PHOSPHATE SYNTHASE THI11-RELATED"/>
    <property type="match status" value="1"/>
</dbReference>
<dbReference type="PROSITE" id="PS50109">
    <property type="entry name" value="HIS_KIN"/>
    <property type="match status" value="1"/>
</dbReference>
<dbReference type="SUPFAM" id="SSF47384">
    <property type="entry name" value="Homodimeric domain of signal transducing histidine kinase"/>
    <property type="match status" value="1"/>
</dbReference>
<dbReference type="CDD" id="cd00082">
    <property type="entry name" value="HisKA"/>
    <property type="match status" value="1"/>
</dbReference>
<gene>
    <name evidence="18" type="ORF">B0174_03400</name>
</gene>
<dbReference type="GO" id="GO:0000155">
    <property type="term" value="F:phosphorelay sensor kinase activity"/>
    <property type="evidence" value="ECO:0007669"/>
    <property type="project" value="InterPro"/>
</dbReference>
<dbReference type="EMBL" id="MUXE01000003">
    <property type="protein sequence ID" value="PUE65885.1"/>
    <property type="molecule type" value="Genomic_DNA"/>
</dbReference>
<dbReference type="Pfam" id="PF00512">
    <property type="entry name" value="HisKA"/>
    <property type="match status" value="1"/>
</dbReference>
<keyword evidence="8" id="KW-0808">Transferase</keyword>
<dbReference type="SUPFAM" id="SSF55874">
    <property type="entry name" value="ATPase domain of HSP90 chaperone/DNA topoisomerase II/histidine kinase"/>
    <property type="match status" value="1"/>
</dbReference>
<evidence type="ECO:0000256" key="13">
    <source>
        <dbReference type="ARBA" id="ARBA00033171"/>
    </source>
</evidence>
<dbReference type="SMART" id="SM00062">
    <property type="entry name" value="PBPb"/>
    <property type="match status" value="1"/>
</dbReference>
<dbReference type="Pfam" id="PF02518">
    <property type="entry name" value="HATPase_c"/>
    <property type="match status" value="1"/>
</dbReference>
<dbReference type="GO" id="GO:0009228">
    <property type="term" value="P:thiamine biosynthetic process"/>
    <property type="evidence" value="ECO:0007669"/>
    <property type="project" value="UniProtKB-KW"/>
</dbReference>
<evidence type="ECO:0000256" key="1">
    <source>
        <dbReference type="ARBA" id="ARBA00000085"/>
    </source>
</evidence>
<comment type="catalytic activity">
    <reaction evidence="14">
        <text>N(6)-(pyridoxal phosphate)-L-lysyl-[4-amino-5-hydroxymethyl-2-methylpyrimidine phosphate synthase] + L-histidyl-[4-amino-5-hydroxymethyl-2-methylpyrimidine phosphate synthase] + 2 Fe(3+) + 4 H2O = L-lysyl-[4-amino-5-hydroxymethyl-2-methylpyrimidine phosphate synthase] + (2S)-2-amino-5-hydroxy-4-oxopentanoyl-[4-amino-5-hydroxymethyl-2-methylpyrimidine phosphate synthase] + 4-amino-2-methyl-5-(phosphooxymethyl)pyrimidine + 3-oxopropanoate + 2 Fe(2+) + 2 H(+)</text>
        <dbReference type="Rhea" id="RHEA:65756"/>
        <dbReference type="Rhea" id="RHEA-COMP:16892"/>
        <dbReference type="Rhea" id="RHEA-COMP:16893"/>
        <dbReference type="Rhea" id="RHEA-COMP:16894"/>
        <dbReference type="Rhea" id="RHEA-COMP:16895"/>
        <dbReference type="ChEBI" id="CHEBI:15377"/>
        <dbReference type="ChEBI" id="CHEBI:15378"/>
        <dbReference type="ChEBI" id="CHEBI:29033"/>
        <dbReference type="ChEBI" id="CHEBI:29034"/>
        <dbReference type="ChEBI" id="CHEBI:29969"/>
        <dbReference type="ChEBI" id="CHEBI:29979"/>
        <dbReference type="ChEBI" id="CHEBI:33190"/>
        <dbReference type="ChEBI" id="CHEBI:58354"/>
        <dbReference type="ChEBI" id="CHEBI:143915"/>
        <dbReference type="ChEBI" id="CHEBI:157692"/>
    </reaction>
    <physiologicalReaction direction="left-to-right" evidence="14">
        <dbReference type="Rhea" id="RHEA:65757"/>
    </physiologicalReaction>
</comment>
<evidence type="ECO:0000256" key="6">
    <source>
        <dbReference type="ARBA" id="ARBA00012438"/>
    </source>
</evidence>
<dbReference type="PANTHER" id="PTHR31528:SF1">
    <property type="entry name" value="4-AMINO-5-HYDROXYMETHYL-2-METHYLPYRIMIDINE PHOSPHATE SYNTHASE THI11-RELATED"/>
    <property type="match status" value="1"/>
</dbReference>
<evidence type="ECO:0000313" key="18">
    <source>
        <dbReference type="EMBL" id="PUE65885.1"/>
    </source>
</evidence>
<dbReference type="InterPro" id="IPR003661">
    <property type="entry name" value="HisK_dim/P_dom"/>
</dbReference>
<dbReference type="InterPro" id="IPR036890">
    <property type="entry name" value="HATPase_C_sf"/>
</dbReference>
<evidence type="ECO:0000256" key="2">
    <source>
        <dbReference type="ARBA" id="ARBA00003469"/>
    </source>
</evidence>
<dbReference type="GO" id="GO:0046872">
    <property type="term" value="F:metal ion binding"/>
    <property type="evidence" value="ECO:0007669"/>
    <property type="project" value="UniProtKB-KW"/>
</dbReference>
<keyword evidence="19" id="KW-1185">Reference proteome</keyword>
<dbReference type="Pfam" id="PF00497">
    <property type="entry name" value="SBP_bac_3"/>
    <property type="match status" value="1"/>
</dbReference>
<dbReference type="Gene3D" id="1.10.287.130">
    <property type="match status" value="1"/>
</dbReference>
<keyword evidence="11" id="KW-0784">Thiamine biosynthesis</keyword>
<keyword evidence="9" id="KW-0479">Metal-binding</keyword>
<evidence type="ECO:0000256" key="12">
    <source>
        <dbReference type="ARBA" id="ARBA00023004"/>
    </source>
</evidence>
<dbReference type="Proteomes" id="UP000251135">
    <property type="component" value="Unassembled WGS sequence"/>
</dbReference>
<comment type="similarity">
    <text evidence="4">Belongs to the NMT1/THI5 family.</text>
</comment>
<keyword evidence="16" id="KW-0732">Signal</keyword>
<organism evidence="18 19">
    <name type="scientific">Arcobacter caeni</name>
    <dbReference type="NCBI Taxonomy" id="1912877"/>
    <lineage>
        <taxon>Bacteria</taxon>
        <taxon>Pseudomonadati</taxon>
        <taxon>Campylobacterota</taxon>
        <taxon>Epsilonproteobacteria</taxon>
        <taxon>Campylobacterales</taxon>
        <taxon>Arcobacteraceae</taxon>
        <taxon>Arcobacter</taxon>
    </lineage>
</organism>
<evidence type="ECO:0000313" key="19">
    <source>
        <dbReference type="Proteomes" id="UP000251135"/>
    </source>
</evidence>
<dbReference type="OrthoDB" id="174578at2"/>
<evidence type="ECO:0000256" key="8">
    <source>
        <dbReference type="ARBA" id="ARBA00022679"/>
    </source>
</evidence>
<feature type="domain" description="Histidine kinase" evidence="17">
    <location>
        <begin position="625"/>
        <end position="847"/>
    </location>
</feature>
<feature type="transmembrane region" description="Helical" evidence="15">
    <location>
        <begin position="561"/>
        <end position="580"/>
    </location>
</feature>
<comment type="caution">
    <text evidence="18">The sequence shown here is derived from an EMBL/GenBank/DDBJ whole genome shotgun (WGS) entry which is preliminary data.</text>
</comment>
<comment type="subunit">
    <text evidence="5">Homodimer.</text>
</comment>
<evidence type="ECO:0000256" key="5">
    <source>
        <dbReference type="ARBA" id="ARBA00011738"/>
    </source>
</evidence>
<feature type="chain" id="PRO_5016983069" description="histidine kinase" evidence="16">
    <location>
        <begin position="19"/>
        <end position="849"/>
    </location>
</feature>
<dbReference type="InterPro" id="IPR003594">
    <property type="entry name" value="HATPase_dom"/>
</dbReference>
<comment type="catalytic activity">
    <reaction evidence="1">
        <text>ATP + protein L-histidine = ADP + protein N-phospho-L-histidine.</text>
        <dbReference type="EC" id="2.7.13.3"/>
    </reaction>
</comment>
<proteinExistence type="inferred from homology"/>
<evidence type="ECO:0000256" key="3">
    <source>
        <dbReference type="ARBA" id="ARBA00004948"/>
    </source>
</evidence>
<evidence type="ECO:0000256" key="7">
    <source>
        <dbReference type="ARBA" id="ARBA00022553"/>
    </source>
</evidence>